<dbReference type="Gene3D" id="3.40.50.300">
    <property type="entry name" value="P-loop containing nucleotide triphosphate hydrolases"/>
    <property type="match status" value="5"/>
</dbReference>
<dbReference type="FunFam" id="3.40.50.300:FF:000362">
    <property type="entry name" value="Dynein, axonemal, heavy chain 6"/>
    <property type="match status" value="1"/>
</dbReference>
<dbReference type="InterPro" id="IPR041466">
    <property type="entry name" value="Dynein_AAA5_ext"/>
</dbReference>
<dbReference type="PANTHER" id="PTHR22878:SF68">
    <property type="entry name" value="DYNEIN HEAVY CHAIN 6, AXONEMAL-LIKE"/>
    <property type="match status" value="1"/>
</dbReference>
<dbReference type="InterPro" id="IPR035699">
    <property type="entry name" value="AAA_6"/>
</dbReference>
<feature type="domain" description="AAA+ ATPase" evidence="19">
    <location>
        <begin position="1433"/>
        <end position="1569"/>
    </location>
</feature>
<evidence type="ECO:0000256" key="2">
    <source>
        <dbReference type="ARBA" id="ARBA00008887"/>
    </source>
</evidence>
<dbReference type="GO" id="GO:0051959">
    <property type="term" value="F:dynein light intermediate chain binding"/>
    <property type="evidence" value="ECO:0007669"/>
    <property type="project" value="InterPro"/>
</dbReference>
<keyword evidence="5" id="KW-0963">Cytoplasm</keyword>
<dbReference type="FunFam" id="1.20.920.30:FF:000002">
    <property type="entry name" value="Dynein axonemal heavy chain 3"/>
    <property type="match status" value="1"/>
</dbReference>
<keyword evidence="7" id="KW-0677">Repeat</keyword>
<dbReference type="EMBL" id="ML014126">
    <property type="protein sequence ID" value="RKP03263.1"/>
    <property type="molecule type" value="Genomic_DNA"/>
</dbReference>
<dbReference type="InterPro" id="IPR027417">
    <property type="entry name" value="P-loop_NTPase"/>
</dbReference>
<dbReference type="Gene3D" id="1.20.920.30">
    <property type="match status" value="1"/>
</dbReference>
<dbReference type="PROSITE" id="PS00675">
    <property type="entry name" value="SIGMA54_INTERACT_1"/>
    <property type="match status" value="1"/>
</dbReference>
<dbReference type="Gene3D" id="1.20.1270.280">
    <property type="match status" value="1"/>
</dbReference>
<dbReference type="GO" id="GO:0007018">
    <property type="term" value="P:microtubule-based movement"/>
    <property type="evidence" value="ECO:0007669"/>
    <property type="project" value="InterPro"/>
</dbReference>
<dbReference type="GO" id="GO:0030286">
    <property type="term" value="C:dynein complex"/>
    <property type="evidence" value="ECO:0007669"/>
    <property type="project" value="UniProtKB-KW"/>
</dbReference>
<dbReference type="FunFam" id="3.10.490.20:FF:000005">
    <property type="entry name" value="Dynein axonemal heavy chain 6"/>
    <property type="match status" value="1"/>
</dbReference>
<dbReference type="PANTHER" id="PTHR22878">
    <property type="entry name" value="DYNEIN HEAVY CHAIN 6, AXONEMAL-LIKE-RELATED"/>
    <property type="match status" value="1"/>
</dbReference>
<dbReference type="InterPro" id="IPR025662">
    <property type="entry name" value="Sigma_54_int_dom_ATP-bd_1"/>
</dbReference>
<dbReference type="Pfam" id="PF03028">
    <property type="entry name" value="Dynein_heavy"/>
    <property type="match status" value="1"/>
</dbReference>
<keyword evidence="12" id="KW-0969">Cilium</keyword>
<evidence type="ECO:0000259" key="19">
    <source>
        <dbReference type="SMART" id="SM00382"/>
    </source>
</evidence>
<keyword evidence="14" id="KW-0206">Cytoskeleton</keyword>
<evidence type="ECO:0000256" key="7">
    <source>
        <dbReference type="ARBA" id="ARBA00022737"/>
    </source>
</evidence>
<keyword evidence="9" id="KW-0067">ATP-binding</keyword>
<dbReference type="FunFam" id="1.10.8.1220:FF:000001">
    <property type="entry name" value="Dynein axonemal heavy chain 5"/>
    <property type="match status" value="1"/>
</dbReference>
<evidence type="ECO:0000256" key="18">
    <source>
        <dbReference type="SAM" id="MobiDB-lite"/>
    </source>
</evidence>
<dbReference type="InterPro" id="IPR041589">
    <property type="entry name" value="DNAH3_AAA_lid_1"/>
</dbReference>
<dbReference type="GO" id="GO:0005930">
    <property type="term" value="C:axoneme"/>
    <property type="evidence" value="ECO:0007669"/>
    <property type="project" value="UniProtKB-SubCell"/>
</dbReference>
<dbReference type="Pfam" id="PF08393">
    <property type="entry name" value="DHC_N2"/>
    <property type="match status" value="1"/>
</dbReference>
<keyword evidence="11 17" id="KW-0175">Coiled coil</keyword>
<dbReference type="FunFam" id="3.40.50.300:FF:002141">
    <property type="entry name" value="Dynein heavy chain"/>
    <property type="match status" value="1"/>
</dbReference>
<dbReference type="Proteomes" id="UP000274922">
    <property type="component" value="Unassembled WGS sequence"/>
</dbReference>
<dbReference type="OrthoDB" id="447173at2759"/>
<dbReference type="Pfam" id="PF17852">
    <property type="entry name" value="Dynein_AAA_lid"/>
    <property type="match status" value="1"/>
</dbReference>
<dbReference type="Gene3D" id="6.10.140.1060">
    <property type="match status" value="1"/>
</dbReference>
<feature type="compositionally biased region" description="Low complexity" evidence="18">
    <location>
        <begin position="842"/>
        <end position="851"/>
    </location>
</feature>
<evidence type="ECO:0000256" key="4">
    <source>
        <dbReference type="ARBA" id="ARBA00022197"/>
    </source>
</evidence>
<dbReference type="InterPro" id="IPR004273">
    <property type="entry name" value="Dynein_heavy_D6_P-loop"/>
</dbReference>
<evidence type="ECO:0000256" key="6">
    <source>
        <dbReference type="ARBA" id="ARBA00022701"/>
    </source>
</evidence>
<evidence type="ECO:0000256" key="14">
    <source>
        <dbReference type="ARBA" id="ARBA00023212"/>
    </source>
</evidence>
<dbReference type="FunFam" id="1.20.58.1120:FF:000007">
    <property type="entry name" value="Dynein heavy chain 4"/>
    <property type="match status" value="1"/>
</dbReference>
<evidence type="ECO:0000256" key="12">
    <source>
        <dbReference type="ARBA" id="ARBA00023069"/>
    </source>
</evidence>
<dbReference type="InterPro" id="IPR042219">
    <property type="entry name" value="AAA_lid_11_sf"/>
</dbReference>
<keyword evidence="13" id="KW-0505">Motor protein</keyword>
<comment type="similarity">
    <text evidence="2">Belongs to the dynein heavy chain family.</text>
</comment>
<feature type="compositionally biased region" description="Acidic residues" evidence="18">
    <location>
        <begin position="852"/>
        <end position="862"/>
    </location>
</feature>
<comment type="subunit">
    <text evidence="3">Consists of at least two heavy chains and a number of intermediate and light chains.</text>
</comment>
<evidence type="ECO:0000256" key="10">
    <source>
        <dbReference type="ARBA" id="ARBA00023017"/>
    </source>
</evidence>
<reference evidence="21" key="1">
    <citation type="journal article" date="2018" name="Nat. Microbiol.">
        <title>Leveraging single-cell genomics to expand the fungal tree of life.</title>
        <authorList>
            <person name="Ahrendt S.R."/>
            <person name="Quandt C.A."/>
            <person name="Ciobanu D."/>
            <person name="Clum A."/>
            <person name="Salamov A."/>
            <person name="Andreopoulos B."/>
            <person name="Cheng J.F."/>
            <person name="Woyke T."/>
            <person name="Pelin A."/>
            <person name="Henrissat B."/>
            <person name="Reynolds N.K."/>
            <person name="Benny G.L."/>
            <person name="Smith M.E."/>
            <person name="James T.Y."/>
            <person name="Grigoriev I.V."/>
        </authorList>
    </citation>
    <scope>NUCLEOTIDE SEQUENCE [LARGE SCALE GENOMIC DNA]</scope>
    <source>
        <strain evidence="21">ATCC 52028</strain>
    </source>
</reference>
<evidence type="ECO:0000256" key="3">
    <source>
        <dbReference type="ARBA" id="ARBA00011655"/>
    </source>
</evidence>
<evidence type="ECO:0000256" key="8">
    <source>
        <dbReference type="ARBA" id="ARBA00022741"/>
    </source>
</evidence>
<dbReference type="InterPro" id="IPR035706">
    <property type="entry name" value="AAA_9"/>
</dbReference>
<evidence type="ECO:0000256" key="11">
    <source>
        <dbReference type="ARBA" id="ARBA00023054"/>
    </source>
</evidence>
<dbReference type="InterPro" id="IPR042222">
    <property type="entry name" value="Dynein_2_N"/>
</dbReference>
<dbReference type="Gene3D" id="1.10.8.1220">
    <property type="match status" value="1"/>
</dbReference>
<feature type="coiled-coil region" evidence="17">
    <location>
        <begin position="2920"/>
        <end position="2985"/>
    </location>
</feature>
<dbReference type="InterPro" id="IPR013602">
    <property type="entry name" value="Dynein_heavy_linker"/>
</dbReference>
<keyword evidence="10" id="KW-0243">Dynein</keyword>
<accession>A0A4P9XCU0</accession>
<dbReference type="Pfam" id="PF12774">
    <property type="entry name" value="AAA_6"/>
    <property type="match status" value="1"/>
</dbReference>
<feature type="domain" description="AAA+ ATPase" evidence="19">
    <location>
        <begin position="1711"/>
        <end position="1844"/>
    </location>
</feature>
<dbReference type="SUPFAM" id="SSF52540">
    <property type="entry name" value="P-loop containing nucleoside triphosphate hydrolases"/>
    <property type="match status" value="4"/>
</dbReference>
<keyword evidence="15" id="KW-0966">Cell projection</keyword>
<organism evidence="20 21">
    <name type="scientific">Caulochytrium protostelioides</name>
    <dbReference type="NCBI Taxonomy" id="1555241"/>
    <lineage>
        <taxon>Eukaryota</taxon>
        <taxon>Fungi</taxon>
        <taxon>Fungi incertae sedis</taxon>
        <taxon>Chytridiomycota</taxon>
        <taxon>Chytridiomycota incertae sedis</taxon>
        <taxon>Chytridiomycetes</taxon>
        <taxon>Caulochytriales</taxon>
        <taxon>Caulochytriaceae</taxon>
        <taxon>Caulochytrium</taxon>
    </lineage>
</organism>
<keyword evidence="8" id="KW-0547">Nucleotide-binding</keyword>
<comment type="subcellular location">
    <subcellularLocation>
        <location evidence="1">Cytoplasm</location>
        <location evidence="1">Cytoskeleton</location>
        <location evidence="1">Cilium axoneme</location>
    </subcellularLocation>
</comment>
<name>A0A4P9XCU0_9FUNG</name>
<feature type="domain" description="AAA+ ATPase" evidence="19">
    <location>
        <begin position="2076"/>
        <end position="2224"/>
    </location>
</feature>
<dbReference type="Gene3D" id="3.10.490.20">
    <property type="match status" value="1"/>
</dbReference>
<dbReference type="FunFam" id="3.20.180.20:FF:000003">
    <property type="entry name" value="Dynein heavy chain 12, axonemal"/>
    <property type="match status" value="1"/>
</dbReference>
<dbReference type="Pfam" id="PF18199">
    <property type="entry name" value="Dynein_C"/>
    <property type="match status" value="1"/>
</dbReference>
<dbReference type="FunFam" id="1.20.140.100:FF:000004">
    <property type="entry name" value="Dynein axonemal heavy chain 6"/>
    <property type="match status" value="1"/>
</dbReference>
<dbReference type="InterPro" id="IPR041228">
    <property type="entry name" value="Dynein_C"/>
</dbReference>
<dbReference type="GO" id="GO:0005874">
    <property type="term" value="C:microtubule"/>
    <property type="evidence" value="ECO:0007669"/>
    <property type="project" value="UniProtKB-KW"/>
</dbReference>
<dbReference type="Pfam" id="PF12777">
    <property type="entry name" value="MT"/>
    <property type="match status" value="1"/>
</dbReference>
<dbReference type="InterPro" id="IPR041658">
    <property type="entry name" value="AAA_lid_11"/>
</dbReference>
<dbReference type="Gene3D" id="1.10.8.720">
    <property type="entry name" value="Region D6 of dynein motor"/>
    <property type="match status" value="1"/>
</dbReference>
<dbReference type="GO" id="GO:0045505">
    <property type="term" value="F:dynein intermediate chain binding"/>
    <property type="evidence" value="ECO:0007669"/>
    <property type="project" value="InterPro"/>
</dbReference>
<dbReference type="Pfam" id="PF17857">
    <property type="entry name" value="AAA_lid_1"/>
    <property type="match status" value="1"/>
</dbReference>
<dbReference type="FunFam" id="1.10.287.2620:FF:000001">
    <property type="entry name" value="Cytoplasmic dynein heavy chain 1"/>
    <property type="match status" value="1"/>
</dbReference>
<evidence type="ECO:0000256" key="16">
    <source>
        <dbReference type="ARBA" id="ARBA00033439"/>
    </source>
</evidence>
<sequence length="4141" mass="463821">FLQHLKRHPDSTAFAYAVIKSPEFHHYNPYNLQLIDFSQLNPSQPYSTISAKGVAFFKPGGDDEFTSLKAWQHEQSVFNQIQTLPFFRNYAVWRCFSGWRRTILHKKVRHATSHLETHAFVLDALLQQALLDLWRERDLFLHTPLPELDPATTFPLDEFLVAQNQQFAQLETERVQVWIEQRMTRAVQTCAAYLSAKGFGQDFVAQPQTSFTQQAAQRSVFKRLLQFARLVDHVLTGTLVQFAVRVCQQILATLAARAPPFTLPADAVPTSDLVRSDLASFLWLRDALSPRPRLVTCTDDEPAEPANDADAECRRAAWLSQINHTAVRRGDVAQAGRRRGAAADAGGLGVGSSSSSGLGGAPGSSGIPFGGLEDDSVATNLDDAGLTREARRGPRTNALFRTELVLEGRGAAAQLAFSPSGREFADAMQMVLQRLQSTAATPQRLTQIVLRMEDEQSASNLRKFDENQGGDPFPANTLIVEDPFYRAMVARMSLLLDASFAAMDQWKAGFEAFRRMSIENNAFSATAALEAEVGPVAVRIAEQALRDEVADSAIAHLMHEMGYADQIAQGHLLDVSATVVGEADPDTKDVRYLLPLVTYFEKYLGEFSRQYQMMRDIPAQSHVGNFAIGAVSFRDAILPTPQLCFEQVGRMLPGMARDKTDLLLTQTQAWIGALKTPPSSVEEFVLLLDLLRLVESKMPLVRGCMEEVAGLYRLIELHKFAVKPTEIALFQTLLPNIRQLQETLDDGLDSRDDAISKFTIQYERDLQGIVTRVGVLRRESEASRVFTNPASHDDMGEVIAYLDDLMERLVALEQLRKKYEGWTPIFKPHIAKERGSDLPREGGAAPAAAADDANDAAGDGDGDAMRECRVDLEAKRTLWHSLQSWETVTQSWHVMPFESLDPEAIHREIQAMSKTIYTLEKQLPPNDVLPHLKSRLDAYRGYHPTISDLRNAAMRPRHWDRIQEAIGKPLVRDETLTLDRLIALHLFDFKEEIGNVSSQASSEASLEELLAKVVKSWNDMELPHLPYRDNKDVFILGALDDLQTLMEDSSVTMATIRSSRYMGPIKAEVDRIDRQLQLFSQTLEAWIACQRSWLYLESIFSAPDIQRQLPDEARMFSQVDKSFKEIMRKVHRSPNALRQGIAPGLLEALEQNNVLLDKIQTCLEDYLESKRLLFPRFYFLSNDELLEILAQTRNPLAVQPHLGKCFDAIKRLDFTGGAGTVDIAAMISPEGERVPFIKLIKARGNVESWLSLVEEAMFAVIKHALKSALASYDEQRRETWVLGHVGQVVMTANQILWCRDVEEALTSVDAPAALQAFLQKSLTRLAGLASIARRDLSPIQRATMGALITLDVHNRDILLGLIASNTANVQDFEWARQQRYYWDVETDHCQILQSTSVFNYGYEYLGNSPRLVITPLTDRCYLTLTGAMELNLGGSPLGPAGTGKTETVKDLAKALAKQCVVFNCSDGLDYKMMGKMFAGLAQSGAWCCFDEFNRMDIEVLSVIAQQLLTIKQAKDQNAARFLFEGREIRLVATCASFITMNPGYAGRTELPDNLKALFRPIAMMVPDYGLIAEIMLFSEGFEQAKPLSSKVTNFYKLCSEQLSKQDHYDFGLRAVKSVLVTAGGLKREMAGHSENLVLKRALADSNVPKFLAEDLVLFRGIMQDLFPDTADYVETSDAFRSVVSRVMQQHGWTMRPAFVDRVMQLQDTFRIRHGVMLVGPAGAGKTTCYQTLQHVRNALKADDPSLPGIATYALNPKAIDLKELYGETNLNTMEWKDGLLGHLFREQVADPSNDEKWTVCDGPVDALWIENMNTVLDDNKLLTLVNGERIKMSASMRMLFEVADLAVASPATVSRCGMVYMDPTMNGWQPYVESWCLKARLHPELATMMLNITRATVDDVLAFIASLPKSLETEDFSRVAAVTKLMDVFLAETTLYQRPEGSPDTPDAAADSEQLPPPKLPQETVSSFLNVLIFSMVWGLGGSLTESSQDAFDQYLRDQLALSPIAGLNLPLVRANQSLFNFCLDRRDQDPASGWRLWDDIVPDYKYTSATPFFKAMVPTTDTERYGWFVSRLVSNGIPVLVTGQSGVGKSMIVAESLNRLSQQQIGSMVLNCSAQTSSSQMQQSIELNLEKRRRNNLGCPSHLKKLAIFIDDVNMPKLDTYGSQPPIELMRQYLDFGGFYDRDKLTWKEIEDVTLVAACGLPGGSRNIMSRRFLRHFVVLNANTPTDTVLSKIFRNFLEGAYAGPGSGFTGDVRSSIDAILSSSLEVYSRMMVDVLPTPTKSHYTFNTRDLSKIIQGCLQIRPQVITTKAQIQSLFAHEASRVFHDRLVDDADRHKFNTILKESMTKNFGPASAPPPPAEAAAAEAILFADFGKRNVAVEDRLYAPTTVSALRPVLEDFLEEYNVTNNREVKLIFFDQAIEHISRIARIIRQPRGNALLLGVGGTGKQSLSRLACHVVEYKLVEIELVRSYGRAEWREDLLQLYRLAGGPEGRNVVLLLSDIQIKSESFLEDINSILNSGQVLGLIEPEEREKIVASLRPTCRAHGMPEDRDTVWQFFIDRVRDNLHIIFATSPVGETFRQRVRTFPSLVNCMTIDCLEDWPAAALLSVSKRFFEFVDLGAEARPAGPTGAASATDPGAHPAPAVSKLDTMAQLCVHIHQSVTATAEAFYAETRRRYYTTPTSFLEFINLYVAMLSEKRKELAFAVDRLKNGLDKLTETNQTVGTMQIELQALGPILKQKALDIEALMVKIGKDQEIADGVRRVVQEEEIVVREKANATEAISNDAQQDLDEALPALDAAYKALDALDKKDIAELKVFSKPPDAVLMVMEAICILFKMKPDWDTSKKLLSDPQFMRKMSEFDKDNIPENVQKKLRKYMENPAFTAEAVEKVSKAAKSMCMWVIAMDIYARVFKEVLPKRKRLEEARLTLEETRQALAEKTAALDDVENKLADLKRTYEESIASKKQLADKAEETTRRLARASKLTTALADEQVRWSESVAELRARITLLVGDIFLSAAFVAYCGAFTMDFRQQLIAKWAQACADAGVAVQQPYSLIAQLGDPAVIRQWHIDGLPVDDLSIENAILTTRARRWPLMIDPQGQANRWIRKRFGPELKVLKLSDSKFIRQLESALRLGDTVLLEDVGEALDPILEPVLQRQVVRQGGKLVIKLGDTLVEYDKRFQLFMTTKLANPHYLPEVCIQVTIINFTVTRLGLQNQLLADVVRLEKPELEETRDQLIVTIANDKRQLSEIEDRILKLLFNSSGNILDDEELIDTLNQSKVTSAAVKERVKLAEETEVEINHARQKYLPVAVRGLVIYFTVVTLEQMDTMYQFSLDYFKNLFQKSMEQTAPQSELSTRLASLCANITTDIFNNIARGLLEAHKSIFAFNMAIEIARESGDVDAATWHYFLRPLTVAEVQSNTPPRPAVQWVTPTLWATICECPPLPSLESVAVAIMNTPEMFDPLIESDHPLLVDSLGLPLFTRLVLIKLMREEKLVTSMCDYVRLTLGPTFVDFQPLNLASVAKEMSKTVPLLFILSPGSDPTALLLKYAGSKEVQMLDRLHMMSLGQGQGPIAEDYIKRAAVNGDWVYLQNAHLAASWMPALEAILADLTPERVHDNFRLFLSSMPSPVFPRSILQSAVKITNELPRGLRSNMQRVFAEISPDLFDEHPPQQAVFRKLCYSLCFMNAVIQERKKFGSLGWNIPYDWSASDLQVSMSLLQAGLTAFDEVPWAQLRYLTGQIAFGGRVTDDWDRRTLTTLVNKFYSTDALVDHASMLPSLGYSTSSMNYTMPPDGELSMYREFVDRMPTSDDPAALGMNGNAEMAYMLSEGRRWLRMVSSVQPAVHGSRSGAGKISVEDEIYSMTEDLLATLPESLDVPKASADDCLAIVLSQECVRFNRLMDVIRQSLEVLQKAIRGWTVMSLELERVFKSLYNNELPETWAAAAYPSLKPLSSWMADLVARVQFLRSWKQHGKPTSFWLSGMFFPQGLLTAVLQEFARRHTIPIDELSFEFRVETSSEGPVLVDELPALKGSVLIHGLFLENARWDDERGCLQEAYPLEMFSAMPPVRFIPVRHKKRVEHCYVCPLYKTSARAGTLSTTGHSTNFVLAIDLPVSAQLPSDHWIARGAALLCQLSHSVN</sequence>
<gene>
    <name evidence="20" type="ORF">CXG81DRAFT_9794</name>
</gene>
<dbReference type="InterPro" id="IPR043157">
    <property type="entry name" value="Dynein_AAA1S"/>
</dbReference>
<dbReference type="Pfam" id="PF12775">
    <property type="entry name" value="AAA_7"/>
    <property type="match status" value="1"/>
</dbReference>
<dbReference type="FunFam" id="1.20.920.20:FF:000006">
    <property type="entry name" value="Dynein, axonemal, heavy chain 6"/>
    <property type="match status" value="1"/>
</dbReference>
<dbReference type="Gene3D" id="1.20.920.20">
    <property type="match status" value="1"/>
</dbReference>
<dbReference type="GO" id="GO:0005524">
    <property type="term" value="F:ATP binding"/>
    <property type="evidence" value="ECO:0007669"/>
    <property type="project" value="UniProtKB-KW"/>
</dbReference>
<dbReference type="Pfam" id="PF18198">
    <property type="entry name" value="AAA_lid_11"/>
    <property type="match status" value="1"/>
</dbReference>
<evidence type="ECO:0000256" key="15">
    <source>
        <dbReference type="ARBA" id="ARBA00023273"/>
    </source>
</evidence>
<dbReference type="Gene3D" id="1.20.140.100">
    <property type="entry name" value="Dynein heavy chain, N-terminal domain 2"/>
    <property type="match status" value="1"/>
</dbReference>
<feature type="region of interest" description="Disordered" evidence="18">
    <location>
        <begin position="342"/>
        <end position="374"/>
    </location>
</feature>
<dbReference type="Gene3D" id="1.10.472.130">
    <property type="match status" value="1"/>
</dbReference>
<dbReference type="FunFam" id="3.40.50.300:FF:000063">
    <property type="entry name" value="dynein heavy chain 6, axonemal"/>
    <property type="match status" value="1"/>
</dbReference>
<dbReference type="FunFam" id="1.10.8.710:FF:000004">
    <property type="entry name" value="Dynein axonemal heavy chain 6"/>
    <property type="match status" value="1"/>
</dbReference>
<dbReference type="InterPro" id="IPR024743">
    <property type="entry name" value="Dynein_HC_stalk"/>
</dbReference>
<evidence type="ECO:0000256" key="9">
    <source>
        <dbReference type="ARBA" id="ARBA00022840"/>
    </source>
</evidence>
<dbReference type="InterPro" id="IPR042228">
    <property type="entry name" value="Dynein_linker_3"/>
</dbReference>
<dbReference type="Gene3D" id="1.10.8.710">
    <property type="match status" value="1"/>
</dbReference>
<feature type="non-terminal residue" evidence="20">
    <location>
        <position position="1"/>
    </location>
</feature>
<dbReference type="Gene3D" id="3.20.180.20">
    <property type="entry name" value="Dynein heavy chain, N-terminal domain 2"/>
    <property type="match status" value="1"/>
</dbReference>
<feature type="region of interest" description="Disordered" evidence="18">
    <location>
        <begin position="1937"/>
        <end position="1959"/>
    </location>
</feature>
<evidence type="ECO:0000313" key="20">
    <source>
        <dbReference type="EMBL" id="RKP03263.1"/>
    </source>
</evidence>
<dbReference type="Gene3D" id="1.20.58.1120">
    <property type="match status" value="1"/>
</dbReference>
<proteinExistence type="inferred from homology"/>
<dbReference type="InterPro" id="IPR024317">
    <property type="entry name" value="Dynein_heavy_chain_D4_dom"/>
</dbReference>
<dbReference type="SMART" id="SM00382">
    <property type="entry name" value="AAA"/>
    <property type="match status" value="3"/>
</dbReference>
<dbReference type="Pfam" id="PF12780">
    <property type="entry name" value="AAA_8"/>
    <property type="match status" value="1"/>
</dbReference>
<feature type="region of interest" description="Disordered" evidence="18">
    <location>
        <begin position="834"/>
        <end position="862"/>
    </location>
</feature>
<evidence type="ECO:0000256" key="1">
    <source>
        <dbReference type="ARBA" id="ARBA00004430"/>
    </source>
</evidence>
<dbReference type="Gene3D" id="1.10.287.2620">
    <property type="match status" value="1"/>
</dbReference>
<protein>
    <recommendedName>
        <fullName evidence="4">Dynein heavy chain, cytoplasmic</fullName>
    </recommendedName>
    <alternativeName>
        <fullName evidence="16">Dynein heavy chain, cytosolic</fullName>
    </alternativeName>
</protein>
<evidence type="ECO:0000313" key="21">
    <source>
        <dbReference type="Proteomes" id="UP000274922"/>
    </source>
</evidence>
<keyword evidence="6" id="KW-0493">Microtubule</keyword>
<dbReference type="InterPro" id="IPR043160">
    <property type="entry name" value="Dynein_C_barrel"/>
</dbReference>
<evidence type="ECO:0000256" key="13">
    <source>
        <dbReference type="ARBA" id="ARBA00023175"/>
    </source>
</evidence>
<dbReference type="InterPro" id="IPR003593">
    <property type="entry name" value="AAA+_ATPase"/>
</dbReference>
<evidence type="ECO:0000256" key="17">
    <source>
        <dbReference type="SAM" id="Coils"/>
    </source>
</evidence>
<dbReference type="STRING" id="1555241.A0A4P9XCU0"/>
<dbReference type="Pfam" id="PF12781">
    <property type="entry name" value="AAA_9"/>
    <property type="match status" value="1"/>
</dbReference>
<evidence type="ECO:0000256" key="5">
    <source>
        <dbReference type="ARBA" id="ARBA00022490"/>
    </source>
</evidence>
<dbReference type="FunFam" id="3.40.50.300:FF:000049">
    <property type="entry name" value="Dynein, axonemal, heavy chain 5"/>
    <property type="match status" value="1"/>
</dbReference>
<dbReference type="GO" id="GO:0008569">
    <property type="term" value="F:minus-end-directed microtubule motor activity"/>
    <property type="evidence" value="ECO:0007669"/>
    <property type="project" value="InterPro"/>
</dbReference>
<keyword evidence="21" id="KW-1185">Reference proteome</keyword>
<dbReference type="InterPro" id="IPR026983">
    <property type="entry name" value="DHC"/>
</dbReference>